<dbReference type="VEuPathDB" id="AmoebaDB:DICPUDRAFT_79510"/>
<dbReference type="InterPro" id="IPR019383">
    <property type="entry name" value="Golgin_A_7/ERF4"/>
</dbReference>
<feature type="transmembrane region" description="Helical" evidence="3">
    <location>
        <begin position="53"/>
        <end position="77"/>
    </location>
</feature>
<keyword evidence="3" id="KW-1133">Transmembrane helix</keyword>
<dbReference type="EMBL" id="GL871085">
    <property type="protein sequence ID" value="EGC34728.1"/>
    <property type="molecule type" value="Genomic_DNA"/>
</dbReference>
<organism evidence="5 6">
    <name type="scientific">Dictyostelium purpureum</name>
    <name type="common">Slime mold</name>
    <dbReference type="NCBI Taxonomy" id="5786"/>
    <lineage>
        <taxon>Eukaryota</taxon>
        <taxon>Amoebozoa</taxon>
        <taxon>Evosea</taxon>
        <taxon>Eumycetozoa</taxon>
        <taxon>Dictyostelia</taxon>
        <taxon>Dictyosteliales</taxon>
        <taxon>Dictyosteliaceae</taxon>
        <taxon>Dictyostelium</taxon>
    </lineage>
</organism>
<feature type="transmembrane region" description="Helical" evidence="3">
    <location>
        <begin position="233"/>
        <end position="258"/>
    </location>
</feature>
<feature type="domain" description="Golgin subfamily A member 7/ERF4" evidence="4">
    <location>
        <begin position="195"/>
        <end position="299"/>
    </location>
</feature>
<accession>F0ZMT4</accession>
<dbReference type="RefSeq" id="XP_003288728.1">
    <property type="nucleotide sequence ID" value="XM_003288680.1"/>
</dbReference>
<comment type="subcellular location">
    <subcellularLocation>
        <location evidence="1">Membrane</location>
    </subcellularLocation>
</comment>
<dbReference type="OMA" id="FAYKMAR"/>
<keyword evidence="3" id="KW-0812">Transmembrane</keyword>
<evidence type="ECO:0000313" key="5">
    <source>
        <dbReference type="EMBL" id="EGC34728.1"/>
    </source>
</evidence>
<keyword evidence="6" id="KW-1185">Reference proteome</keyword>
<gene>
    <name evidence="5" type="ORF">DICPUDRAFT_79510</name>
</gene>
<dbReference type="AlphaFoldDB" id="F0ZMT4"/>
<evidence type="ECO:0000256" key="3">
    <source>
        <dbReference type="SAM" id="Phobius"/>
    </source>
</evidence>
<reference evidence="6" key="1">
    <citation type="journal article" date="2011" name="Genome Biol.">
        <title>Comparative genomics of the social amoebae Dictyostelium discoideum and Dictyostelium purpureum.</title>
        <authorList>
            <consortium name="US DOE Joint Genome Institute (JGI-PGF)"/>
            <person name="Sucgang R."/>
            <person name="Kuo A."/>
            <person name="Tian X."/>
            <person name="Salerno W."/>
            <person name="Parikh A."/>
            <person name="Feasley C.L."/>
            <person name="Dalin E."/>
            <person name="Tu H."/>
            <person name="Huang E."/>
            <person name="Barry K."/>
            <person name="Lindquist E."/>
            <person name="Shapiro H."/>
            <person name="Bruce D."/>
            <person name="Schmutz J."/>
            <person name="Salamov A."/>
            <person name="Fey P."/>
            <person name="Gaudet P."/>
            <person name="Anjard C."/>
            <person name="Babu M.M."/>
            <person name="Basu S."/>
            <person name="Bushmanova Y."/>
            <person name="van der Wel H."/>
            <person name="Katoh-Kurasawa M."/>
            <person name="Dinh C."/>
            <person name="Coutinho P.M."/>
            <person name="Saito T."/>
            <person name="Elias M."/>
            <person name="Schaap P."/>
            <person name="Kay R.R."/>
            <person name="Henrissat B."/>
            <person name="Eichinger L."/>
            <person name="Rivero F."/>
            <person name="Putnam N.H."/>
            <person name="West C.M."/>
            <person name="Loomis W.F."/>
            <person name="Chisholm R.L."/>
            <person name="Shaulsky G."/>
            <person name="Strassmann J.E."/>
            <person name="Queller D.C."/>
            <person name="Kuspa A."/>
            <person name="Grigoriev I.V."/>
        </authorList>
    </citation>
    <scope>NUCLEOTIDE SEQUENCE [LARGE SCALE GENOMIC DNA]</scope>
    <source>
        <strain evidence="6">QSDP1</strain>
    </source>
</reference>
<evidence type="ECO:0000256" key="1">
    <source>
        <dbReference type="ARBA" id="ARBA00004370"/>
    </source>
</evidence>
<dbReference type="OrthoDB" id="23712at2759"/>
<dbReference type="Pfam" id="PF10256">
    <property type="entry name" value="Erf4"/>
    <property type="match status" value="1"/>
</dbReference>
<dbReference type="Proteomes" id="UP000001064">
    <property type="component" value="Unassembled WGS sequence"/>
</dbReference>
<protein>
    <recommendedName>
        <fullName evidence="4">Golgin subfamily A member 7/ERF4 domain-containing protein</fullName>
    </recommendedName>
</protein>
<dbReference type="KEGG" id="dpp:DICPUDRAFT_79510"/>
<sequence>MGKLEIHSQAGAATFNGFEESFPRELTGIVPVKEFVTALEILNNNGIRTYVTYIWGVMAYAFVGLLPVIIVGIVEIFRWASFKKKLCKDLDKCLENINRVLSNRQVVISYKMDFSANVVMTVKYPDVPTSVPNQTVALEGGLGNAILVSPFADSMLIEDPRILVSETKPIDKNFKNVLLEQNPLTFRSAGFKGWKKIYDNKLYNYISYQEFNAMIDDINNTCIKPFNQTSYKFFWISIFLCIALVGVILIFPAMLWFYSDMQKHSSRLYKDIDEVIKKYNSIYNQRGLSIAYHTPNKMGILVSLNFNIPTDVGPSSNFNPVQRFRWTFISPNYSRRGFTLLQCYGFPPKNCSPPSSPPIL</sequence>
<evidence type="ECO:0000313" key="6">
    <source>
        <dbReference type="Proteomes" id="UP000001064"/>
    </source>
</evidence>
<dbReference type="GeneID" id="10499278"/>
<proteinExistence type="predicted"/>
<evidence type="ECO:0000256" key="2">
    <source>
        <dbReference type="ARBA" id="ARBA00023136"/>
    </source>
</evidence>
<keyword evidence="2 3" id="KW-0472">Membrane</keyword>
<dbReference type="GO" id="GO:0016020">
    <property type="term" value="C:membrane"/>
    <property type="evidence" value="ECO:0007669"/>
    <property type="project" value="UniProtKB-SubCell"/>
</dbReference>
<evidence type="ECO:0000259" key="4">
    <source>
        <dbReference type="Pfam" id="PF10256"/>
    </source>
</evidence>
<name>F0ZMT4_DICPU</name>
<dbReference type="InParanoid" id="F0ZMT4"/>